<protein>
    <submittedName>
        <fullName evidence="1">Uncharacterized protein</fullName>
    </submittedName>
</protein>
<name>X1U6I0_9ZZZZ</name>
<sequence length="29" mass="3200">GIENFSEDVGIQYHFNGVYHELAGSNSCL</sequence>
<gene>
    <name evidence="1" type="ORF">S12H4_54783</name>
</gene>
<comment type="caution">
    <text evidence="1">The sequence shown here is derived from an EMBL/GenBank/DDBJ whole genome shotgun (WGS) entry which is preliminary data.</text>
</comment>
<dbReference type="EMBL" id="BARW01035064">
    <property type="protein sequence ID" value="GAJ13089.1"/>
    <property type="molecule type" value="Genomic_DNA"/>
</dbReference>
<reference evidence="1" key="1">
    <citation type="journal article" date="2014" name="Front. Microbiol.">
        <title>High frequency of phylogenetically diverse reductive dehalogenase-homologous genes in deep subseafloor sedimentary metagenomes.</title>
        <authorList>
            <person name="Kawai M."/>
            <person name="Futagami T."/>
            <person name="Toyoda A."/>
            <person name="Takaki Y."/>
            <person name="Nishi S."/>
            <person name="Hori S."/>
            <person name="Arai W."/>
            <person name="Tsubouchi T."/>
            <person name="Morono Y."/>
            <person name="Uchiyama I."/>
            <person name="Ito T."/>
            <person name="Fujiyama A."/>
            <person name="Inagaki F."/>
            <person name="Takami H."/>
        </authorList>
    </citation>
    <scope>NUCLEOTIDE SEQUENCE</scope>
    <source>
        <strain evidence="1">Expedition CK06-06</strain>
    </source>
</reference>
<feature type="non-terminal residue" evidence="1">
    <location>
        <position position="1"/>
    </location>
</feature>
<accession>X1U6I0</accession>
<evidence type="ECO:0000313" key="1">
    <source>
        <dbReference type="EMBL" id="GAJ13089.1"/>
    </source>
</evidence>
<dbReference type="AlphaFoldDB" id="X1U6I0"/>
<proteinExistence type="predicted"/>
<organism evidence="1">
    <name type="scientific">marine sediment metagenome</name>
    <dbReference type="NCBI Taxonomy" id="412755"/>
    <lineage>
        <taxon>unclassified sequences</taxon>
        <taxon>metagenomes</taxon>
        <taxon>ecological metagenomes</taxon>
    </lineage>
</organism>